<dbReference type="InterPro" id="IPR021799">
    <property type="entry name" value="PIN-like_prokaryotic"/>
</dbReference>
<evidence type="ECO:0000313" key="1">
    <source>
        <dbReference type="EMBL" id="MBK1646677.1"/>
    </source>
</evidence>
<dbReference type="RefSeq" id="WP_200389502.1">
    <property type="nucleotide sequence ID" value="NZ_NRSD01000031.1"/>
</dbReference>
<sequence>MKLVINASPLIFLAKVDALTLLPDCFEALLIPQAVVAEIGALPLPSFIRVTPLSDIGSAFVHGAIGSLHAGELEVMVLARDSGIGLVGLDDLLARRKAEQMGLQPIGTIGILLLARKRGCLSASDAWRKVEALVKTHGLYLSPGILETVREALS</sequence>
<protein>
    <submittedName>
        <fullName evidence="1">DUF3368 domain-containing protein</fullName>
    </submittedName>
</protein>
<dbReference type="AlphaFoldDB" id="A0A9X0WL04"/>
<dbReference type="Proteomes" id="UP001138802">
    <property type="component" value="Unassembled WGS sequence"/>
</dbReference>
<proteinExistence type="predicted"/>
<comment type="caution">
    <text evidence="1">The sequence shown here is derived from an EMBL/GenBank/DDBJ whole genome shotgun (WGS) entry which is preliminary data.</text>
</comment>
<gene>
    <name evidence="1" type="ORF">CKO25_18945</name>
</gene>
<dbReference type="PANTHER" id="PTHR39550:SF1">
    <property type="entry name" value="SLL0658 PROTEIN"/>
    <property type="match status" value="1"/>
</dbReference>
<dbReference type="Pfam" id="PF11848">
    <property type="entry name" value="DUF3368"/>
    <property type="match status" value="1"/>
</dbReference>
<dbReference type="EMBL" id="NRSD01000031">
    <property type="protein sequence ID" value="MBK1646677.1"/>
    <property type="molecule type" value="Genomic_DNA"/>
</dbReference>
<name>A0A9X0WL04_9GAMM</name>
<keyword evidence="2" id="KW-1185">Reference proteome</keyword>
<reference evidence="1 2" key="1">
    <citation type="journal article" date="2020" name="Microorganisms">
        <title>Osmotic Adaptation and Compatible Solute Biosynthesis of Phototrophic Bacteria as Revealed from Genome Analyses.</title>
        <authorList>
            <person name="Imhoff J.F."/>
            <person name="Rahn T."/>
            <person name="Kunzel S."/>
            <person name="Keller A."/>
            <person name="Neulinger S.C."/>
        </authorList>
    </citation>
    <scope>NUCLEOTIDE SEQUENCE [LARGE SCALE GENOMIC DNA]</scope>
    <source>
        <strain evidence="1 2">DSM 21303</strain>
    </source>
</reference>
<dbReference type="PANTHER" id="PTHR39550">
    <property type="entry name" value="SLL0658 PROTEIN"/>
    <property type="match status" value="1"/>
</dbReference>
<accession>A0A9X0WL04</accession>
<evidence type="ECO:0000313" key="2">
    <source>
        <dbReference type="Proteomes" id="UP001138802"/>
    </source>
</evidence>
<organism evidence="1 2">
    <name type="scientific">Thiocapsa imhoffii</name>
    <dbReference type="NCBI Taxonomy" id="382777"/>
    <lineage>
        <taxon>Bacteria</taxon>
        <taxon>Pseudomonadati</taxon>
        <taxon>Pseudomonadota</taxon>
        <taxon>Gammaproteobacteria</taxon>
        <taxon>Chromatiales</taxon>
        <taxon>Chromatiaceae</taxon>
        <taxon>Thiocapsa</taxon>
    </lineage>
</organism>